<dbReference type="InterPro" id="IPR001647">
    <property type="entry name" value="HTH_TetR"/>
</dbReference>
<evidence type="ECO:0000256" key="2">
    <source>
        <dbReference type="ARBA" id="ARBA00023125"/>
    </source>
</evidence>
<dbReference type="Gene3D" id="1.10.10.60">
    <property type="entry name" value="Homeodomain-like"/>
    <property type="match status" value="1"/>
</dbReference>
<keyword evidence="7" id="KW-1185">Reference proteome</keyword>
<reference evidence="6 7" key="1">
    <citation type="submission" date="2021-01" db="EMBL/GenBank/DDBJ databases">
        <title>Genome public.</title>
        <authorList>
            <person name="Liu C."/>
            <person name="Sun Q."/>
        </authorList>
    </citation>
    <scope>NUCLEOTIDE SEQUENCE [LARGE SCALE GENOMIC DNA]</scope>
    <source>
        <strain evidence="6 7">YIM B02515</strain>
    </source>
</reference>
<keyword evidence="1" id="KW-0805">Transcription regulation</keyword>
<dbReference type="PANTHER" id="PTHR30055">
    <property type="entry name" value="HTH-TYPE TRANSCRIPTIONAL REGULATOR RUTR"/>
    <property type="match status" value="1"/>
</dbReference>
<dbReference type="EMBL" id="JAESWC010000001">
    <property type="protein sequence ID" value="MBL4934439.1"/>
    <property type="molecule type" value="Genomic_DNA"/>
</dbReference>
<dbReference type="Gene3D" id="1.10.357.10">
    <property type="entry name" value="Tetracycline Repressor, domain 2"/>
    <property type="match status" value="1"/>
</dbReference>
<organism evidence="6 7">
    <name type="scientific">Clostridium rhizosphaerae</name>
    <dbReference type="NCBI Taxonomy" id="2803861"/>
    <lineage>
        <taxon>Bacteria</taxon>
        <taxon>Bacillati</taxon>
        <taxon>Bacillota</taxon>
        <taxon>Clostridia</taxon>
        <taxon>Eubacteriales</taxon>
        <taxon>Clostridiaceae</taxon>
        <taxon>Clostridium</taxon>
    </lineage>
</organism>
<gene>
    <name evidence="6" type="ORF">JK636_01555</name>
</gene>
<dbReference type="RefSeq" id="WP_202747074.1">
    <property type="nucleotide sequence ID" value="NZ_JAESWC010000001.1"/>
</dbReference>
<evidence type="ECO:0000259" key="5">
    <source>
        <dbReference type="PROSITE" id="PS50977"/>
    </source>
</evidence>
<protein>
    <submittedName>
        <fullName evidence="6">TetR/AcrR family transcriptional regulator</fullName>
    </submittedName>
</protein>
<dbReference type="SUPFAM" id="SSF48498">
    <property type="entry name" value="Tetracyclin repressor-like, C-terminal domain"/>
    <property type="match status" value="1"/>
</dbReference>
<dbReference type="Proteomes" id="UP000632377">
    <property type="component" value="Unassembled WGS sequence"/>
</dbReference>
<dbReference type="SUPFAM" id="SSF46689">
    <property type="entry name" value="Homeodomain-like"/>
    <property type="match status" value="1"/>
</dbReference>
<sequence length="193" mass="22732">MTRDKIVEEAFLLFAQKGYDGTSLKDIAEKVGIKKPSIYAHFPSKEALFLEVLDKEIERFLIYINHIVEYFEGRNEEEKLFIFVENCIDYVKEHEYVSSFWIGIMFFSKLSFYDEIRKRALSFRDRTVEIVSGIINEGLRKGIITPKPMEELIYSFMVFLQGTFLTSYRSPGFSSETMKKVFNVYWRGITSIE</sequence>
<evidence type="ECO:0000256" key="1">
    <source>
        <dbReference type="ARBA" id="ARBA00023015"/>
    </source>
</evidence>
<evidence type="ECO:0000256" key="4">
    <source>
        <dbReference type="PROSITE-ProRule" id="PRU00335"/>
    </source>
</evidence>
<name>A0ABS1T535_9CLOT</name>
<evidence type="ECO:0000256" key="3">
    <source>
        <dbReference type="ARBA" id="ARBA00023163"/>
    </source>
</evidence>
<feature type="DNA-binding region" description="H-T-H motif" evidence="4">
    <location>
        <begin position="23"/>
        <end position="42"/>
    </location>
</feature>
<keyword evidence="3" id="KW-0804">Transcription</keyword>
<comment type="caution">
    <text evidence="6">The sequence shown here is derived from an EMBL/GenBank/DDBJ whole genome shotgun (WGS) entry which is preliminary data.</text>
</comment>
<evidence type="ECO:0000313" key="6">
    <source>
        <dbReference type="EMBL" id="MBL4934439.1"/>
    </source>
</evidence>
<dbReference type="InterPro" id="IPR050109">
    <property type="entry name" value="HTH-type_TetR-like_transc_reg"/>
</dbReference>
<proteinExistence type="predicted"/>
<dbReference type="InterPro" id="IPR009057">
    <property type="entry name" value="Homeodomain-like_sf"/>
</dbReference>
<feature type="domain" description="HTH tetR-type" evidence="5">
    <location>
        <begin position="1"/>
        <end position="60"/>
    </location>
</feature>
<evidence type="ECO:0000313" key="7">
    <source>
        <dbReference type="Proteomes" id="UP000632377"/>
    </source>
</evidence>
<keyword evidence="2 4" id="KW-0238">DNA-binding</keyword>
<dbReference type="PANTHER" id="PTHR30055:SF234">
    <property type="entry name" value="HTH-TYPE TRANSCRIPTIONAL REGULATOR BETI"/>
    <property type="match status" value="1"/>
</dbReference>
<accession>A0ABS1T535</accession>
<dbReference type="PRINTS" id="PR00455">
    <property type="entry name" value="HTHTETR"/>
</dbReference>
<dbReference type="PROSITE" id="PS50977">
    <property type="entry name" value="HTH_TETR_2"/>
    <property type="match status" value="1"/>
</dbReference>
<dbReference type="InterPro" id="IPR036271">
    <property type="entry name" value="Tet_transcr_reg_TetR-rel_C_sf"/>
</dbReference>
<dbReference type="Pfam" id="PF00440">
    <property type="entry name" value="TetR_N"/>
    <property type="match status" value="1"/>
</dbReference>